<feature type="transmembrane region" description="Helical" evidence="9">
    <location>
        <begin position="850"/>
        <end position="872"/>
    </location>
</feature>
<feature type="region of interest" description="Disordered" evidence="8">
    <location>
        <begin position="1"/>
        <end position="45"/>
    </location>
</feature>
<dbReference type="InterPro" id="IPR050352">
    <property type="entry name" value="ABCG_transporters"/>
</dbReference>
<evidence type="ECO:0000313" key="11">
    <source>
        <dbReference type="EMBL" id="TVY39300.1"/>
    </source>
</evidence>
<dbReference type="InterPro" id="IPR027417">
    <property type="entry name" value="P-loop_NTPase"/>
</dbReference>
<feature type="transmembrane region" description="Helical" evidence="9">
    <location>
        <begin position="621"/>
        <end position="638"/>
    </location>
</feature>
<sequence>MPSSKSHSSSRTASASTSASTSASASASASPNPKSTPGASNCNTPGAIGVPLQDSSAWSDTGCGQGFYCEHNNATFPPQYCPPTAECQTSRLSGASCEPQGTFEPVVCEAGFYCPKEGGKIKCPAGSFCRIGSYEATKCSPGSNCKEGAIRDMFFLPMGILIIIDILLVTAVVVAKIKSRYRTKHPKASKNKGLPFGGVPFRNNKKYEEISGDSSPSAMEAGIPLQNSMEFRAPDFRRRPTGFEQLGLQGAEYALHDDLQDDNGASRTDLQQFVQSLSRILGATKFGLNFDFQNLHFQPKKNPKPILSDVTGMIDAGSLWGVMGASGAGKSTFVNVLMGKTPNTGGITKVNGVAGDIKKYKKIIGYVPQDDIVLPELTVRENILHSARVRLPASWSDSEIQNHVDILLRCLQLDHVMHSLVGSTSAPVISGGQRKRVSIGMELAAAPMALFLDEPTSGLDATAAASIMSTLKALSRLGMTIVTIIHQPRQEIFESLDSLVLLGKGRMIYTGPQRGIQPHFEGLGFSFPGHSNPADIMGDIIAGEGRLYKPTGDAGVQSLIDYWASQHPSPTESESKRSTVSMAEMNNLTQTIKQRGAPWYRQIWFCFDRSLIQQYRMKSSFFFELGVGAMAGFLIGLAEETQKGMNFRGIFNPPYSILSTSVEYTAVPQMALLVGLAIGLTASAPGVKIFGEEKLVFWREAAAGHNRFAYYVGKVVSTLPRMILANLHFTTMFMVLSTPRISWFSAFGANLLYFWCIYGLASCISMVTRREDGPLLAVMSSLIVGVLNGMSPSLQKVRSWHMVWLWRSLPGTWLAEAYFTENVSPFAYLYDIDMARASLGYHLGKYGTDLCLLLALGAIYRVIAFLGLRFMYPSKQR</sequence>
<dbReference type="GO" id="GO:0140359">
    <property type="term" value="F:ABC-type transporter activity"/>
    <property type="evidence" value="ECO:0007669"/>
    <property type="project" value="InterPro"/>
</dbReference>
<dbReference type="GO" id="GO:0016887">
    <property type="term" value="F:ATP hydrolysis activity"/>
    <property type="evidence" value="ECO:0007669"/>
    <property type="project" value="InterPro"/>
</dbReference>
<dbReference type="InterPro" id="IPR017871">
    <property type="entry name" value="ABC_transporter-like_CS"/>
</dbReference>
<keyword evidence="5" id="KW-0067">ATP-binding</keyword>
<dbReference type="Gene3D" id="3.40.50.300">
    <property type="entry name" value="P-loop containing nucleotide triphosphate hydrolases"/>
    <property type="match status" value="1"/>
</dbReference>
<gene>
    <name evidence="11" type="primary">ABCG24</name>
    <name evidence="11" type="ORF">LOCC1_G006273</name>
</gene>
<dbReference type="PANTHER" id="PTHR48041:SF91">
    <property type="entry name" value="ABC TRANSPORTER G FAMILY MEMBER 28"/>
    <property type="match status" value="1"/>
</dbReference>
<evidence type="ECO:0000256" key="8">
    <source>
        <dbReference type="SAM" id="MobiDB-lite"/>
    </source>
</evidence>
<dbReference type="InterPro" id="IPR003439">
    <property type="entry name" value="ABC_transporter-like_ATP-bd"/>
</dbReference>
<evidence type="ECO:0000256" key="4">
    <source>
        <dbReference type="ARBA" id="ARBA00022741"/>
    </source>
</evidence>
<evidence type="ECO:0000256" key="6">
    <source>
        <dbReference type="ARBA" id="ARBA00022989"/>
    </source>
</evidence>
<proteinExistence type="predicted"/>
<feature type="transmembrane region" description="Helical" evidence="9">
    <location>
        <begin position="773"/>
        <end position="791"/>
    </location>
</feature>
<evidence type="ECO:0000256" key="5">
    <source>
        <dbReference type="ARBA" id="ARBA00022840"/>
    </source>
</evidence>
<dbReference type="SUPFAM" id="SSF52540">
    <property type="entry name" value="P-loop containing nucleoside triphosphate hydrolases"/>
    <property type="match status" value="1"/>
</dbReference>
<reference evidence="11 12" key="1">
    <citation type="submission" date="2018-05" db="EMBL/GenBank/DDBJ databases">
        <title>Genome sequencing and assembly of the regulated plant pathogen Lachnellula willkommii and related sister species for the development of diagnostic species identification markers.</title>
        <authorList>
            <person name="Giroux E."/>
            <person name="Bilodeau G."/>
        </authorList>
    </citation>
    <scope>NUCLEOTIDE SEQUENCE [LARGE SCALE GENOMIC DNA]</scope>
    <source>
        <strain evidence="11 12">CBS 160.35</strain>
    </source>
</reference>
<dbReference type="SMART" id="SM00382">
    <property type="entry name" value="AAA"/>
    <property type="match status" value="1"/>
</dbReference>
<evidence type="ECO:0000256" key="3">
    <source>
        <dbReference type="ARBA" id="ARBA00022692"/>
    </source>
</evidence>
<dbReference type="Pfam" id="PF19055">
    <property type="entry name" value="ABC2_membrane_7"/>
    <property type="match status" value="2"/>
</dbReference>
<keyword evidence="6 9" id="KW-1133">Transmembrane helix</keyword>
<dbReference type="FunFam" id="3.40.50.300:FF:000367">
    <property type="entry name" value="ABC transporter G family member 24"/>
    <property type="match status" value="1"/>
</dbReference>
<dbReference type="OrthoDB" id="66620at2759"/>
<dbReference type="InterPro" id="IPR043926">
    <property type="entry name" value="ABCG_dom"/>
</dbReference>
<comment type="caution">
    <text evidence="11">The sequence shown here is derived from an EMBL/GenBank/DDBJ whole genome shotgun (WGS) entry which is preliminary data.</text>
</comment>
<dbReference type="CDD" id="cd03213">
    <property type="entry name" value="ABCG_EPDR"/>
    <property type="match status" value="1"/>
</dbReference>
<feature type="transmembrane region" description="Helical" evidence="9">
    <location>
        <begin position="708"/>
        <end position="729"/>
    </location>
</feature>
<feature type="transmembrane region" description="Helical" evidence="9">
    <location>
        <begin position="666"/>
        <end position="687"/>
    </location>
</feature>
<keyword evidence="2" id="KW-0813">Transport</keyword>
<dbReference type="PROSITE" id="PS50893">
    <property type="entry name" value="ABC_TRANSPORTER_2"/>
    <property type="match status" value="1"/>
</dbReference>
<evidence type="ECO:0000256" key="2">
    <source>
        <dbReference type="ARBA" id="ARBA00022448"/>
    </source>
</evidence>
<dbReference type="Pfam" id="PF00005">
    <property type="entry name" value="ABC_tran"/>
    <property type="match status" value="1"/>
</dbReference>
<keyword evidence="4" id="KW-0547">Nucleotide-binding</keyword>
<dbReference type="Proteomes" id="UP000443090">
    <property type="component" value="Unassembled WGS sequence"/>
</dbReference>
<dbReference type="EMBL" id="QGMI01000535">
    <property type="protein sequence ID" value="TVY39300.1"/>
    <property type="molecule type" value="Genomic_DNA"/>
</dbReference>
<comment type="subcellular location">
    <subcellularLocation>
        <location evidence="1">Membrane</location>
        <topology evidence="1">Multi-pass membrane protein</topology>
    </subcellularLocation>
</comment>
<dbReference type="AlphaFoldDB" id="A0A8H8UC53"/>
<dbReference type="GO" id="GO:0016020">
    <property type="term" value="C:membrane"/>
    <property type="evidence" value="ECO:0007669"/>
    <property type="project" value="UniProtKB-SubCell"/>
</dbReference>
<evidence type="ECO:0000256" key="1">
    <source>
        <dbReference type="ARBA" id="ARBA00004141"/>
    </source>
</evidence>
<dbReference type="PANTHER" id="PTHR48041">
    <property type="entry name" value="ABC TRANSPORTER G FAMILY MEMBER 28"/>
    <property type="match status" value="1"/>
</dbReference>
<feature type="transmembrane region" description="Helical" evidence="9">
    <location>
        <begin position="154"/>
        <end position="175"/>
    </location>
</feature>
<evidence type="ECO:0000313" key="12">
    <source>
        <dbReference type="Proteomes" id="UP000443090"/>
    </source>
</evidence>
<protein>
    <submittedName>
        <fullName evidence="11">ABC transporter G family member</fullName>
    </submittedName>
</protein>
<dbReference type="PROSITE" id="PS00211">
    <property type="entry name" value="ABC_TRANSPORTER_1"/>
    <property type="match status" value="1"/>
</dbReference>
<evidence type="ECO:0000256" key="7">
    <source>
        <dbReference type="ARBA" id="ARBA00023136"/>
    </source>
</evidence>
<evidence type="ECO:0000259" key="10">
    <source>
        <dbReference type="PROSITE" id="PS50893"/>
    </source>
</evidence>
<keyword evidence="3 9" id="KW-0812">Transmembrane</keyword>
<dbReference type="InterPro" id="IPR003593">
    <property type="entry name" value="AAA+_ATPase"/>
</dbReference>
<organism evidence="11 12">
    <name type="scientific">Lachnellula occidentalis</name>
    <dbReference type="NCBI Taxonomy" id="215460"/>
    <lineage>
        <taxon>Eukaryota</taxon>
        <taxon>Fungi</taxon>
        <taxon>Dikarya</taxon>
        <taxon>Ascomycota</taxon>
        <taxon>Pezizomycotina</taxon>
        <taxon>Leotiomycetes</taxon>
        <taxon>Helotiales</taxon>
        <taxon>Lachnaceae</taxon>
        <taxon>Lachnellula</taxon>
    </lineage>
</organism>
<dbReference type="GO" id="GO:0005524">
    <property type="term" value="F:ATP binding"/>
    <property type="evidence" value="ECO:0007669"/>
    <property type="project" value="UniProtKB-KW"/>
</dbReference>
<keyword evidence="7 9" id="KW-0472">Membrane</keyword>
<feature type="transmembrane region" description="Helical" evidence="9">
    <location>
        <begin position="741"/>
        <end position="761"/>
    </location>
</feature>
<feature type="compositionally biased region" description="Low complexity" evidence="8">
    <location>
        <begin position="1"/>
        <end position="30"/>
    </location>
</feature>
<evidence type="ECO:0000256" key="9">
    <source>
        <dbReference type="SAM" id="Phobius"/>
    </source>
</evidence>
<feature type="compositionally biased region" description="Polar residues" evidence="8">
    <location>
        <begin position="31"/>
        <end position="44"/>
    </location>
</feature>
<keyword evidence="12" id="KW-1185">Reference proteome</keyword>
<name>A0A8H8UC53_9HELO</name>
<accession>A0A8H8UC53</accession>
<feature type="domain" description="ABC transporter" evidence="10">
    <location>
        <begin position="290"/>
        <end position="529"/>
    </location>
</feature>